<protein>
    <submittedName>
        <fullName evidence="2">Uncharacterized protein</fullName>
    </submittedName>
</protein>
<keyword evidence="3" id="KW-1185">Reference proteome</keyword>
<keyword evidence="1" id="KW-0812">Transmembrane</keyword>
<sequence>MNGDALLLLVGSASLFFQLQLLHQFGAFLLRGREPPFERPQNATGTRDAAEIVEKKVPTVLMQPDSDS</sequence>
<gene>
    <name evidence="2" type="ORF">BV898_12768</name>
</gene>
<evidence type="ECO:0000313" key="2">
    <source>
        <dbReference type="EMBL" id="OQV13014.1"/>
    </source>
</evidence>
<evidence type="ECO:0000313" key="3">
    <source>
        <dbReference type="Proteomes" id="UP000192578"/>
    </source>
</evidence>
<evidence type="ECO:0000256" key="1">
    <source>
        <dbReference type="SAM" id="Phobius"/>
    </source>
</evidence>
<name>A0A1W0WCS0_HYPEX</name>
<reference evidence="3" key="1">
    <citation type="submission" date="2017-01" db="EMBL/GenBank/DDBJ databases">
        <title>Comparative genomics of anhydrobiosis in the tardigrade Hypsibius dujardini.</title>
        <authorList>
            <person name="Yoshida Y."/>
            <person name="Koutsovoulos G."/>
            <person name="Laetsch D."/>
            <person name="Stevens L."/>
            <person name="Kumar S."/>
            <person name="Horikawa D."/>
            <person name="Ishino K."/>
            <person name="Komine S."/>
            <person name="Tomita M."/>
            <person name="Blaxter M."/>
            <person name="Arakawa K."/>
        </authorList>
    </citation>
    <scope>NUCLEOTIDE SEQUENCE [LARGE SCALE GENOMIC DNA]</scope>
    <source>
        <strain evidence="3">Z151</strain>
    </source>
</reference>
<organism evidence="2 3">
    <name type="scientific">Hypsibius exemplaris</name>
    <name type="common">Freshwater tardigrade</name>
    <dbReference type="NCBI Taxonomy" id="2072580"/>
    <lineage>
        <taxon>Eukaryota</taxon>
        <taxon>Metazoa</taxon>
        <taxon>Ecdysozoa</taxon>
        <taxon>Tardigrada</taxon>
        <taxon>Eutardigrada</taxon>
        <taxon>Parachela</taxon>
        <taxon>Hypsibioidea</taxon>
        <taxon>Hypsibiidae</taxon>
        <taxon>Hypsibius</taxon>
    </lineage>
</organism>
<keyword evidence="1" id="KW-1133">Transmembrane helix</keyword>
<comment type="caution">
    <text evidence="2">The sequence shown here is derived from an EMBL/GenBank/DDBJ whole genome shotgun (WGS) entry which is preliminary data.</text>
</comment>
<dbReference type="EMBL" id="MTYJ01000132">
    <property type="protein sequence ID" value="OQV13014.1"/>
    <property type="molecule type" value="Genomic_DNA"/>
</dbReference>
<keyword evidence="1" id="KW-0472">Membrane</keyword>
<proteinExistence type="predicted"/>
<dbReference type="AlphaFoldDB" id="A0A1W0WCS0"/>
<accession>A0A1W0WCS0</accession>
<dbReference type="Proteomes" id="UP000192578">
    <property type="component" value="Unassembled WGS sequence"/>
</dbReference>
<feature type="transmembrane region" description="Helical" evidence="1">
    <location>
        <begin position="6"/>
        <end position="30"/>
    </location>
</feature>